<gene>
    <name evidence="1" type="ORF">ACFPCY_35150</name>
</gene>
<organism evidence="1 2">
    <name type="scientific">Actinomadura gamaensis</name>
    <dbReference type="NCBI Taxonomy" id="1763541"/>
    <lineage>
        <taxon>Bacteria</taxon>
        <taxon>Bacillati</taxon>
        <taxon>Actinomycetota</taxon>
        <taxon>Actinomycetes</taxon>
        <taxon>Streptosporangiales</taxon>
        <taxon>Thermomonosporaceae</taxon>
        <taxon>Actinomadura</taxon>
    </lineage>
</organism>
<evidence type="ECO:0000313" key="1">
    <source>
        <dbReference type="EMBL" id="MFC4912583.1"/>
    </source>
</evidence>
<reference evidence="2" key="1">
    <citation type="journal article" date="2019" name="Int. J. Syst. Evol. Microbiol.">
        <title>The Global Catalogue of Microorganisms (GCM) 10K type strain sequencing project: providing services to taxonomists for standard genome sequencing and annotation.</title>
        <authorList>
            <consortium name="The Broad Institute Genomics Platform"/>
            <consortium name="The Broad Institute Genome Sequencing Center for Infectious Disease"/>
            <person name="Wu L."/>
            <person name="Ma J."/>
        </authorList>
    </citation>
    <scope>NUCLEOTIDE SEQUENCE [LARGE SCALE GENOMIC DNA]</scope>
    <source>
        <strain evidence="2">KLKA75</strain>
    </source>
</reference>
<name>A0ABV9U9J7_9ACTN</name>
<comment type="caution">
    <text evidence="1">The sequence shown here is derived from an EMBL/GenBank/DDBJ whole genome shotgun (WGS) entry which is preliminary data.</text>
</comment>
<sequence>MTDQHRPTEPSPARRDRQRALNDWFTQWAQQHGVDQVDDAPADAQEQYWRRARELMGLDPDTGLRPGLVRRRRRA</sequence>
<evidence type="ECO:0000313" key="2">
    <source>
        <dbReference type="Proteomes" id="UP001595872"/>
    </source>
</evidence>
<dbReference type="Proteomes" id="UP001595872">
    <property type="component" value="Unassembled WGS sequence"/>
</dbReference>
<protein>
    <submittedName>
        <fullName evidence="1">Uncharacterized protein</fullName>
    </submittedName>
</protein>
<keyword evidence="2" id="KW-1185">Reference proteome</keyword>
<dbReference type="RefSeq" id="WP_378262634.1">
    <property type="nucleotide sequence ID" value="NZ_JBHSIT010000012.1"/>
</dbReference>
<proteinExistence type="predicted"/>
<accession>A0ABV9U9J7</accession>
<dbReference type="EMBL" id="JBHSIT010000012">
    <property type="protein sequence ID" value="MFC4912583.1"/>
    <property type="molecule type" value="Genomic_DNA"/>
</dbReference>